<dbReference type="RefSeq" id="WP_062959213.1">
    <property type="nucleotide sequence ID" value="NZ_JALLPZ010000001.1"/>
</dbReference>
<dbReference type="NCBIfam" id="TIGR01198">
    <property type="entry name" value="pgl"/>
    <property type="match status" value="1"/>
</dbReference>
<evidence type="ECO:0000256" key="5">
    <source>
        <dbReference type="ARBA" id="ARBA00013198"/>
    </source>
</evidence>
<dbReference type="InterPro" id="IPR039104">
    <property type="entry name" value="6PGL"/>
</dbReference>
<dbReference type="UniPathway" id="UPA00115">
    <property type="reaction ID" value="UER00409"/>
</dbReference>
<dbReference type="AlphaFoldDB" id="A0A154KVS3"/>
<dbReference type="Pfam" id="PF01182">
    <property type="entry name" value="Glucosamine_iso"/>
    <property type="match status" value="1"/>
</dbReference>
<proteinExistence type="inferred from homology"/>
<dbReference type="GO" id="GO:0005975">
    <property type="term" value="P:carbohydrate metabolic process"/>
    <property type="evidence" value="ECO:0007669"/>
    <property type="project" value="UniProtKB-UniRule"/>
</dbReference>
<evidence type="ECO:0000256" key="2">
    <source>
        <dbReference type="ARBA" id="ARBA00002681"/>
    </source>
</evidence>
<evidence type="ECO:0000313" key="10">
    <source>
        <dbReference type="Proteomes" id="UP000219068"/>
    </source>
</evidence>
<feature type="domain" description="Glucosamine/galactosamine-6-phosphate isomerase" evidence="8">
    <location>
        <begin position="35"/>
        <end position="248"/>
    </location>
</feature>
<dbReference type="EC" id="3.1.1.31" evidence="5 7"/>
<dbReference type="GO" id="GO:0017057">
    <property type="term" value="F:6-phosphogluconolactonase activity"/>
    <property type="evidence" value="ECO:0007669"/>
    <property type="project" value="UniProtKB-UniRule"/>
</dbReference>
<evidence type="ECO:0000256" key="1">
    <source>
        <dbReference type="ARBA" id="ARBA00000832"/>
    </source>
</evidence>
<comment type="function">
    <text evidence="2 7">Hydrolysis of 6-phosphogluconolactone to 6-phosphogluconate.</text>
</comment>
<dbReference type="Proteomes" id="UP000219068">
    <property type="component" value="Unassembled WGS sequence"/>
</dbReference>
<comment type="similarity">
    <text evidence="4 7">Belongs to the glucosamine/galactosamine-6-phosphate isomerase family. 6-phosphogluconolactonase subfamily.</text>
</comment>
<dbReference type="EMBL" id="OBMM01000001">
    <property type="protein sequence ID" value="SOB94641.1"/>
    <property type="molecule type" value="Genomic_DNA"/>
</dbReference>
<evidence type="ECO:0000313" key="9">
    <source>
        <dbReference type="EMBL" id="SOB94641.1"/>
    </source>
</evidence>
<dbReference type="Gene3D" id="3.40.50.1360">
    <property type="match status" value="1"/>
</dbReference>
<dbReference type="InterPro" id="IPR006148">
    <property type="entry name" value="Glc/Gal-6P_isomerase"/>
</dbReference>
<comment type="pathway">
    <text evidence="3 7">Carbohydrate degradation; pentose phosphate pathway; D-ribulose 5-phosphate from D-glucose 6-phosphate (oxidative stage): step 2/3.</text>
</comment>
<dbReference type="PANTHER" id="PTHR11054">
    <property type="entry name" value="6-PHOSPHOGLUCONOLACTONASE"/>
    <property type="match status" value="1"/>
</dbReference>
<name>A0A154KVS3_9PROT</name>
<dbReference type="GO" id="GO:0006098">
    <property type="term" value="P:pentose-phosphate shunt"/>
    <property type="evidence" value="ECO:0007669"/>
    <property type="project" value="UniProtKB-UniPathway"/>
</dbReference>
<evidence type="ECO:0000256" key="7">
    <source>
        <dbReference type="RuleBase" id="RU365095"/>
    </source>
</evidence>
<gene>
    <name evidence="7" type="primary">pgl</name>
    <name evidence="9" type="ORF">SAMN05428964_1011149</name>
</gene>
<keyword evidence="7" id="KW-0378">Hydrolase</keyword>
<dbReference type="InterPro" id="IPR037171">
    <property type="entry name" value="NagB/RpiA_transferase-like"/>
</dbReference>
<comment type="catalytic activity">
    <reaction evidence="1 7">
        <text>6-phospho-D-glucono-1,5-lactone + H2O = 6-phospho-D-gluconate + H(+)</text>
        <dbReference type="Rhea" id="RHEA:12556"/>
        <dbReference type="ChEBI" id="CHEBI:15377"/>
        <dbReference type="ChEBI" id="CHEBI:15378"/>
        <dbReference type="ChEBI" id="CHEBI:57955"/>
        <dbReference type="ChEBI" id="CHEBI:58759"/>
        <dbReference type="EC" id="3.1.1.31"/>
    </reaction>
</comment>
<evidence type="ECO:0000256" key="4">
    <source>
        <dbReference type="ARBA" id="ARBA00010662"/>
    </source>
</evidence>
<dbReference type="InterPro" id="IPR005900">
    <property type="entry name" value="6-phosphogluconolactonase_DevB"/>
</dbReference>
<dbReference type="SUPFAM" id="SSF100950">
    <property type="entry name" value="NagB/RpiA/CoA transferase-like"/>
    <property type="match status" value="1"/>
</dbReference>
<evidence type="ECO:0000259" key="8">
    <source>
        <dbReference type="Pfam" id="PF01182"/>
    </source>
</evidence>
<evidence type="ECO:0000256" key="6">
    <source>
        <dbReference type="ARBA" id="ARBA00020337"/>
    </source>
</evidence>
<evidence type="ECO:0000256" key="3">
    <source>
        <dbReference type="ARBA" id="ARBA00004961"/>
    </source>
</evidence>
<organism evidence="9 10">
    <name type="scientific">Thalassospira xiamenensis</name>
    <dbReference type="NCBI Taxonomy" id="220697"/>
    <lineage>
        <taxon>Bacteria</taxon>
        <taxon>Pseudomonadati</taxon>
        <taxon>Pseudomonadota</taxon>
        <taxon>Alphaproteobacteria</taxon>
        <taxon>Rhodospirillales</taxon>
        <taxon>Thalassospiraceae</taxon>
        <taxon>Thalassospira</taxon>
    </lineage>
</organism>
<accession>A0A154KVS3</accession>
<dbReference type="CDD" id="cd01400">
    <property type="entry name" value="6PGL"/>
    <property type="match status" value="1"/>
</dbReference>
<protein>
    <recommendedName>
        <fullName evidence="6 7">6-phosphogluconolactonase</fullName>
        <shortName evidence="7">6PGL</shortName>
        <ecNumber evidence="5 7">3.1.1.31</ecNumber>
    </recommendedName>
</protein>
<reference evidence="9 10" key="1">
    <citation type="submission" date="2017-08" db="EMBL/GenBank/DDBJ databases">
        <authorList>
            <person name="de Groot N.N."/>
        </authorList>
    </citation>
    <scope>NUCLEOTIDE SEQUENCE [LARGE SCALE GENOMIC DNA]</scope>
    <source>
        <strain evidence="9 10">USBA 78</strain>
    </source>
</reference>
<sequence>MRVALPFGVAALRDDEPVPNFLDEDMTNERIFQSGDDMLAAMVKETVERLEFAIATRGHASMAVAGGRFPKPLFEKLSTVKLDWSKVTVTLGDDRWVGLDDDQSNEKLVRDHFLINEAQHARFVSLKTGDANPEDAISTVSSRLRTDLNWPLDIVYLGMGDDGHTASLFPSSAPDALQKGLYPAHGELVAAARPTVSPVPRISMTLPAILNARYIGIHITGQSKWSTFETAKNGTEIEEMPVRAILQQTDIPVDLWWSAENPKG</sequence>
<dbReference type="PANTHER" id="PTHR11054:SF0">
    <property type="entry name" value="6-PHOSPHOGLUCONOLACTONASE"/>
    <property type="match status" value="1"/>
</dbReference>